<dbReference type="PANTHER" id="PTHR42956">
    <property type="entry name" value="NITROGENASE IRON-MOLYBDENUM COFACTOR BIOSYNTHESIS PROTEIN NIFE"/>
    <property type="match status" value="1"/>
</dbReference>
<evidence type="ECO:0000313" key="2">
    <source>
        <dbReference type="EMBL" id="GAG32163.1"/>
    </source>
</evidence>
<gene>
    <name evidence="2" type="ORF">S01H1_73849</name>
</gene>
<accession>X0X672</accession>
<dbReference type="SUPFAM" id="SSF53807">
    <property type="entry name" value="Helical backbone' metal receptor"/>
    <property type="match status" value="1"/>
</dbReference>
<evidence type="ECO:0000259" key="1">
    <source>
        <dbReference type="Pfam" id="PF00148"/>
    </source>
</evidence>
<dbReference type="Pfam" id="PF00148">
    <property type="entry name" value="Oxidored_nitro"/>
    <property type="match status" value="1"/>
</dbReference>
<dbReference type="AlphaFoldDB" id="X0X672"/>
<dbReference type="GO" id="GO:0016491">
    <property type="term" value="F:oxidoreductase activity"/>
    <property type="evidence" value="ECO:0007669"/>
    <property type="project" value="InterPro"/>
</dbReference>
<reference evidence="2" key="1">
    <citation type="journal article" date="2014" name="Front. Microbiol.">
        <title>High frequency of phylogenetically diverse reductive dehalogenase-homologous genes in deep subseafloor sedimentary metagenomes.</title>
        <authorList>
            <person name="Kawai M."/>
            <person name="Futagami T."/>
            <person name="Toyoda A."/>
            <person name="Takaki Y."/>
            <person name="Nishi S."/>
            <person name="Hori S."/>
            <person name="Arai W."/>
            <person name="Tsubouchi T."/>
            <person name="Morono Y."/>
            <person name="Uchiyama I."/>
            <person name="Ito T."/>
            <person name="Fujiyama A."/>
            <person name="Inagaki F."/>
            <person name="Takami H."/>
        </authorList>
    </citation>
    <scope>NUCLEOTIDE SEQUENCE</scope>
    <source>
        <strain evidence="2">Expedition CK06-06</strain>
    </source>
</reference>
<feature type="non-terminal residue" evidence="2">
    <location>
        <position position="1"/>
    </location>
</feature>
<protein>
    <recommendedName>
        <fullName evidence="1">Nitrogenase/oxidoreductase component 1 domain-containing protein</fullName>
    </recommendedName>
</protein>
<organism evidence="2">
    <name type="scientific">marine sediment metagenome</name>
    <dbReference type="NCBI Taxonomy" id="412755"/>
    <lineage>
        <taxon>unclassified sequences</taxon>
        <taxon>metagenomes</taxon>
        <taxon>ecological metagenomes</taxon>
    </lineage>
</organism>
<name>X0X672_9ZZZZ</name>
<proteinExistence type="predicted"/>
<dbReference type="PANTHER" id="PTHR42956:SF1">
    <property type="entry name" value="NITROGENASE IRON-MOLYBDENUM COFACTOR BIOSYNTHESIS PROTEIN NIFE"/>
    <property type="match status" value="1"/>
</dbReference>
<comment type="caution">
    <text evidence="2">The sequence shown here is derived from an EMBL/GenBank/DDBJ whole genome shotgun (WGS) entry which is preliminary data.</text>
</comment>
<dbReference type="InterPro" id="IPR000510">
    <property type="entry name" value="Nase/OxRdtase_comp1"/>
</dbReference>
<feature type="domain" description="Nitrogenase/oxidoreductase component 1" evidence="1">
    <location>
        <begin position="4"/>
        <end position="240"/>
    </location>
</feature>
<dbReference type="Gene3D" id="3.40.50.12380">
    <property type="entry name" value="Nitrogenase MoFe cofactor biosynthesis protein NifE, C-terminal"/>
    <property type="match status" value="1"/>
</dbReference>
<sequence length="241" mass="27222">EWTQDLDEIERLVSAIGAKINAVLCGGCTVEQIRRARAVELNASWCYDWGQKLGDLMEERFGIPYSRTGQPYGLKATEEWVMGVAVPLGMEKQAKKMIRRETEDLGWEVDILRRFFEGKTALIEIAEFPGPIRALSLARMASEFGAHPVVINIHPYTIKERMPSIKFLLQQGQNPDVILTKGLFSLGTFRSSRQTEEEVEMIAAQYDNAVYLGTPMRQPGIPQMNLTTMTGFPQYGYRGVK</sequence>
<dbReference type="InterPro" id="IPR049939">
    <property type="entry name" value="NifE-like"/>
</dbReference>
<feature type="non-terminal residue" evidence="2">
    <location>
        <position position="241"/>
    </location>
</feature>
<dbReference type="EMBL" id="BARS01049366">
    <property type="protein sequence ID" value="GAG32163.1"/>
    <property type="molecule type" value="Genomic_DNA"/>
</dbReference>